<keyword evidence="1" id="KW-0812">Transmembrane</keyword>
<dbReference type="VEuPathDB" id="FungiDB:LELG_02592"/>
<dbReference type="OMA" id="VQYIPIV"/>
<reference evidence="2 3" key="1">
    <citation type="journal article" date="2009" name="Nature">
        <title>Evolution of pathogenicity and sexual reproduction in eight Candida genomes.</title>
        <authorList>
            <person name="Butler G."/>
            <person name="Rasmussen M.D."/>
            <person name="Lin M.F."/>
            <person name="Santos M.A."/>
            <person name="Sakthikumar S."/>
            <person name="Munro C.A."/>
            <person name="Rheinbay E."/>
            <person name="Grabherr M."/>
            <person name="Forche A."/>
            <person name="Reedy J.L."/>
            <person name="Agrafioti I."/>
            <person name="Arnaud M.B."/>
            <person name="Bates S."/>
            <person name="Brown A.J."/>
            <person name="Brunke S."/>
            <person name="Costanzo M.C."/>
            <person name="Fitzpatrick D.A."/>
            <person name="de Groot P.W."/>
            <person name="Harris D."/>
            <person name="Hoyer L.L."/>
            <person name="Hube B."/>
            <person name="Klis F.M."/>
            <person name="Kodira C."/>
            <person name="Lennard N."/>
            <person name="Logue M.E."/>
            <person name="Martin R."/>
            <person name="Neiman A.M."/>
            <person name="Nikolaou E."/>
            <person name="Quail M.A."/>
            <person name="Quinn J."/>
            <person name="Santos M.C."/>
            <person name="Schmitzberger F.F."/>
            <person name="Sherlock G."/>
            <person name="Shah P."/>
            <person name="Silverstein K.A."/>
            <person name="Skrzypek M.S."/>
            <person name="Soll D."/>
            <person name="Staggs R."/>
            <person name="Stansfield I."/>
            <person name="Stumpf M.P."/>
            <person name="Sudbery P.E."/>
            <person name="Srikantha T."/>
            <person name="Zeng Q."/>
            <person name="Berman J."/>
            <person name="Berriman M."/>
            <person name="Heitman J."/>
            <person name="Gow N.A."/>
            <person name="Lorenz M.C."/>
            <person name="Birren B.W."/>
            <person name="Kellis M."/>
            <person name="Cuomo C.A."/>
        </authorList>
    </citation>
    <scope>NUCLEOTIDE SEQUENCE [LARGE SCALE GENOMIC DNA]</scope>
    <source>
        <strain evidence="3">ATCC 11503 / BCRC 21390 / CBS 2605 / JCM 1781 / NBRC 1676 / NRRL YB-4239</strain>
    </source>
</reference>
<name>A5DZ05_LODEL</name>
<dbReference type="KEGG" id="lel:PVL30_003423"/>
<evidence type="ECO:0000313" key="3">
    <source>
        <dbReference type="Proteomes" id="UP000001996"/>
    </source>
</evidence>
<dbReference type="HOGENOM" id="CLU_1266754_0_0_1"/>
<dbReference type="AlphaFoldDB" id="A5DZ05"/>
<evidence type="ECO:0000313" key="2">
    <source>
        <dbReference type="EMBL" id="EDK44413.1"/>
    </source>
</evidence>
<keyword evidence="1" id="KW-1133">Transmembrane helix</keyword>
<gene>
    <name evidence="2" type="ORF">LELG_02592</name>
</gene>
<evidence type="ECO:0000256" key="1">
    <source>
        <dbReference type="SAM" id="Phobius"/>
    </source>
</evidence>
<dbReference type="Proteomes" id="UP000001996">
    <property type="component" value="Unassembled WGS sequence"/>
</dbReference>
<sequence length="223" mass="25208">MSAVAKLTIPESSYNLASYNLLSPKSKSQLLIYLIKLTHGASVSLIIAYAVGFLILKPLLEQTASRRLDLLECVRGNLREFYLKAITKINYVPIVAIRRQNKLLADAAVQTESTGSKEEGERDPLMQNELHSRLKKIATFLQDSVRSYSMEGMSNYRSINYSIKDFQNKADLVYFNEDDFFLQDNVSSISNRPAGTKTRKKNIVVETKNEIRSIKGLFMSGQI</sequence>
<accession>A5DZ05</accession>
<dbReference type="InParanoid" id="A5DZ05"/>
<proteinExistence type="predicted"/>
<dbReference type="EMBL" id="CH981526">
    <property type="protein sequence ID" value="EDK44413.1"/>
    <property type="molecule type" value="Genomic_DNA"/>
</dbReference>
<keyword evidence="3" id="KW-1185">Reference proteome</keyword>
<organism evidence="2 3">
    <name type="scientific">Lodderomyces elongisporus (strain ATCC 11503 / CBS 2605 / JCM 1781 / NBRC 1676 / NRRL YB-4239)</name>
    <name type="common">Yeast</name>
    <name type="synonym">Saccharomyces elongisporus</name>
    <dbReference type="NCBI Taxonomy" id="379508"/>
    <lineage>
        <taxon>Eukaryota</taxon>
        <taxon>Fungi</taxon>
        <taxon>Dikarya</taxon>
        <taxon>Ascomycota</taxon>
        <taxon>Saccharomycotina</taxon>
        <taxon>Pichiomycetes</taxon>
        <taxon>Debaryomycetaceae</taxon>
        <taxon>Candida/Lodderomyces clade</taxon>
        <taxon>Lodderomyces</taxon>
    </lineage>
</organism>
<protein>
    <submittedName>
        <fullName evidence="2">Uncharacterized protein</fullName>
    </submittedName>
</protein>
<dbReference type="GeneID" id="5233540"/>
<dbReference type="eggNOG" id="ENOG502SS03">
    <property type="taxonomic scope" value="Eukaryota"/>
</dbReference>
<feature type="transmembrane region" description="Helical" evidence="1">
    <location>
        <begin position="30"/>
        <end position="56"/>
    </location>
</feature>
<keyword evidence="1" id="KW-0472">Membrane</keyword>
<dbReference type="OrthoDB" id="3980365at2759"/>